<evidence type="ECO:0000313" key="2">
    <source>
        <dbReference type="Proteomes" id="UP000465304"/>
    </source>
</evidence>
<evidence type="ECO:0000313" key="1">
    <source>
        <dbReference type="EMBL" id="GFH02355.1"/>
    </source>
</evidence>
<dbReference type="AlphaFoldDB" id="A0A7I9ZN11"/>
<protein>
    <recommendedName>
        <fullName evidence="3">DUF4267 domain-containing protein</fullName>
    </recommendedName>
</protein>
<dbReference type="Proteomes" id="UP000465304">
    <property type="component" value="Unassembled WGS sequence"/>
</dbReference>
<evidence type="ECO:0008006" key="3">
    <source>
        <dbReference type="Google" id="ProtNLM"/>
    </source>
</evidence>
<dbReference type="InterPro" id="IPR025363">
    <property type="entry name" value="DUF4267"/>
</dbReference>
<dbReference type="EMBL" id="BLLB01000002">
    <property type="protein sequence ID" value="GFH02355.1"/>
    <property type="molecule type" value="Genomic_DNA"/>
</dbReference>
<gene>
    <name evidence="1" type="ORF">MHIP_28380</name>
</gene>
<keyword evidence="2" id="KW-1185">Reference proteome</keyword>
<name>A0A7I9ZN11_9MYCO</name>
<proteinExistence type="predicted"/>
<accession>A0A7I9ZN11</accession>
<comment type="caution">
    <text evidence="1">The sequence shown here is derived from an EMBL/GenBank/DDBJ whole genome shotgun (WGS) entry which is preliminary data.</text>
</comment>
<dbReference type="RefSeq" id="WP_163889232.1">
    <property type="nucleotide sequence ID" value="NZ_BLLB01000002.1"/>
</dbReference>
<dbReference type="Pfam" id="PF14087">
    <property type="entry name" value="DUF4267"/>
    <property type="match status" value="1"/>
</dbReference>
<organism evidence="1 2">
    <name type="scientific">Mycolicibacterium hippocampi</name>
    <dbReference type="NCBI Taxonomy" id="659824"/>
    <lineage>
        <taxon>Bacteria</taxon>
        <taxon>Bacillati</taxon>
        <taxon>Actinomycetota</taxon>
        <taxon>Actinomycetes</taxon>
        <taxon>Mycobacteriales</taxon>
        <taxon>Mycobacteriaceae</taxon>
        <taxon>Mycolicibacterium</taxon>
    </lineage>
</organism>
<sequence length="134" mass="13612">MTGARRQGARVAHTGLLSLAAMRIGIGALAWARPDTAAALFGLPTPDAQARYLWRLFGVRDVVIGLGTVAASEERRRIWAGVGLACDVADGAAGALGRNDVRPTTAAAMVGVPAAAVTFGAWALSKTGVGNSAD</sequence>
<reference evidence="1 2" key="1">
    <citation type="journal article" date="2019" name="Emerg. Microbes Infect.">
        <title>Comprehensive subspecies identification of 175 nontuberculous mycobacteria species based on 7547 genomic profiles.</title>
        <authorList>
            <person name="Matsumoto Y."/>
            <person name="Kinjo T."/>
            <person name="Motooka D."/>
            <person name="Nabeya D."/>
            <person name="Jung N."/>
            <person name="Uechi K."/>
            <person name="Horii T."/>
            <person name="Iida T."/>
            <person name="Fujita J."/>
            <person name="Nakamura S."/>
        </authorList>
    </citation>
    <scope>NUCLEOTIDE SEQUENCE [LARGE SCALE GENOMIC DNA]</scope>
    <source>
        <strain evidence="1 2">JCM 30996</strain>
    </source>
</reference>